<dbReference type="Proteomes" id="UP001202867">
    <property type="component" value="Unassembled WGS sequence"/>
</dbReference>
<dbReference type="InterPro" id="IPR036061">
    <property type="entry name" value="CheW-like_dom_sf"/>
</dbReference>
<feature type="domain" description="CheW-like" evidence="2">
    <location>
        <begin position="48"/>
        <end position="176"/>
    </location>
</feature>
<name>A0ABT0DQW4_9HYPH</name>
<sequence>MLPVDSLSAAPRGTVSGEASRTGAFRPQDGVRPEAPRGEARPAPARVEVLSFSLYGMRFALPAAQVLDVMTVAGERWQKLLAMATNGTLGSSGLPLIRLSSRMGLVPAPSAEGGLALFGTGGKVRAAVLIDEVPTRQRAAVESMPASWRDRFSPCEDMIAGVALMADGLQAAMLDLPLGVVAPRPRTGVAPEHDTAHLLVRAGRAQLEAVRVATLRGATPLDEMPGIAVLPSPRRGRRMMLEFGGEGDVIAVDEVVGLAPAGRIERVGSLRFLATATGRYRLLEPGGTQPGRTRPMRVLVTAPDGAARTGLRDLVRSMGHDVSLADDPRAARLAGGRFDTVLFDLDAYADVRAEGVATPDGARRIGLCAGAQPRAPRGFDGVVPAGDPVALVLALLRRPGRAG</sequence>
<comment type="caution">
    <text evidence="3">The sequence shown here is derived from an EMBL/GenBank/DDBJ whole genome shotgun (WGS) entry which is preliminary data.</text>
</comment>
<reference evidence="4" key="1">
    <citation type="submission" date="2023-07" db="EMBL/GenBank/DDBJ databases">
        <title>Ancylobacter moscoviensis sp. nov., facultatively methylotrophic bacteria from activated sludge and the reclassification of Starkeya novella (Starkey 1934) Kelly et al. 2000 as Ancylobacter novellus comb. nov., Starkeya koreensis Im et al. 2006 as Ancylobacter koreensis comb.nov., Angulomicrobium tetraedrale Vasil'eva et al. 1986 as Ancylobacter tetraedralis comb. nov., Angulomicrobium amanitiforme Fritz et al. 2004 as Ancylobacter amanitiformis comb. nov. and Methylorhabdus multivorans Doronina et al. 1996 as Ancylobacter multivorans comb. nov. and emended description of the genus Ancylobacter.</title>
        <authorList>
            <person name="Doronina N."/>
            <person name="Chemodurova A."/>
            <person name="Grouzdev D."/>
            <person name="Koziaeva V."/>
            <person name="Shi W."/>
            <person name="Wu L."/>
            <person name="Kaparullina E."/>
        </authorList>
    </citation>
    <scope>NUCLEOTIDE SEQUENCE [LARGE SCALE GENOMIC DNA]</scope>
    <source>
        <strain evidence="4">Jip08</strain>
    </source>
</reference>
<evidence type="ECO:0000313" key="3">
    <source>
        <dbReference type="EMBL" id="MCK0209665.1"/>
    </source>
</evidence>
<dbReference type="RefSeq" id="WP_247202169.1">
    <property type="nucleotide sequence ID" value="NZ_JALKCG010000008.1"/>
</dbReference>
<protein>
    <submittedName>
        <fullName evidence="3">Chemotaxis protein CheW</fullName>
    </submittedName>
</protein>
<dbReference type="Pfam" id="PF01584">
    <property type="entry name" value="CheW"/>
    <property type="match status" value="1"/>
</dbReference>
<feature type="region of interest" description="Disordered" evidence="1">
    <location>
        <begin position="1"/>
        <end position="42"/>
    </location>
</feature>
<organism evidence="3 4">
    <name type="scientific">Ancylobacter koreensis</name>
    <dbReference type="NCBI Taxonomy" id="266121"/>
    <lineage>
        <taxon>Bacteria</taxon>
        <taxon>Pseudomonadati</taxon>
        <taxon>Pseudomonadota</taxon>
        <taxon>Alphaproteobacteria</taxon>
        <taxon>Hyphomicrobiales</taxon>
        <taxon>Xanthobacteraceae</taxon>
        <taxon>Ancylobacter</taxon>
    </lineage>
</organism>
<feature type="compositionally biased region" description="Basic and acidic residues" evidence="1">
    <location>
        <begin position="29"/>
        <end position="40"/>
    </location>
</feature>
<evidence type="ECO:0000259" key="2">
    <source>
        <dbReference type="Pfam" id="PF01584"/>
    </source>
</evidence>
<evidence type="ECO:0000313" key="4">
    <source>
        <dbReference type="Proteomes" id="UP001202867"/>
    </source>
</evidence>
<proteinExistence type="predicted"/>
<keyword evidence="4" id="KW-1185">Reference proteome</keyword>
<dbReference type="InterPro" id="IPR002545">
    <property type="entry name" value="CheW-lke_dom"/>
</dbReference>
<dbReference type="SUPFAM" id="SSF50341">
    <property type="entry name" value="CheW-like"/>
    <property type="match status" value="1"/>
</dbReference>
<evidence type="ECO:0000256" key="1">
    <source>
        <dbReference type="SAM" id="MobiDB-lite"/>
    </source>
</evidence>
<accession>A0ABT0DQW4</accession>
<gene>
    <name evidence="3" type="ORF">MWN33_16655</name>
</gene>
<dbReference type="EMBL" id="JALKCG010000008">
    <property type="protein sequence ID" value="MCK0209665.1"/>
    <property type="molecule type" value="Genomic_DNA"/>
</dbReference>